<dbReference type="Pfam" id="PF03108">
    <property type="entry name" value="DBD_Tnp_Mut"/>
    <property type="match status" value="1"/>
</dbReference>
<evidence type="ECO:0000256" key="1">
    <source>
        <dbReference type="SAM" id="MobiDB-lite"/>
    </source>
</evidence>
<evidence type="ECO:0000313" key="3">
    <source>
        <dbReference type="EMBL" id="MED6138750.1"/>
    </source>
</evidence>
<reference evidence="3 4" key="1">
    <citation type="journal article" date="2023" name="Plants (Basel)">
        <title>Bridging the Gap: Combining Genomics and Transcriptomics Approaches to Understand Stylosanthes scabra, an Orphan Legume from the Brazilian Caatinga.</title>
        <authorList>
            <person name="Ferreira-Neto J.R.C."/>
            <person name="da Silva M.D."/>
            <person name="Binneck E."/>
            <person name="de Melo N.F."/>
            <person name="da Silva R.H."/>
            <person name="de Melo A.L.T.M."/>
            <person name="Pandolfi V."/>
            <person name="Bustamante F.O."/>
            <person name="Brasileiro-Vidal A.C."/>
            <person name="Benko-Iseppon A.M."/>
        </authorList>
    </citation>
    <scope>NUCLEOTIDE SEQUENCE [LARGE SCALE GENOMIC DNA]</scope>
    <source>
        <tissue evidence="3">Leaves</tissue>
    </source>
</reference>
<sequence>MAEELFYFVVHPNGVIVRRETGASVESNAPVMFRHNRVRTLVELKQLILSHLGPAGGLEIANLAYRFQAITADNRLEYHPSWNSEDSHVWMTFEVHKRVMDGKFMEFYAEVCHVGSSSGFRPPGPSTDPAPSHVLALEDATMRDYNSGEDSDYEEDSSCHSTEEDKEVPNTPAGCPRLVLPPPLPIPDLAHLNIDTRHVEDPSMEDVDVEYNTDGGVEFMVGHRMRNRDAVLMAVKNYSIRRNAEYKVVESDRLKYHCRYKHQADGCPWMIRVALRQNLGYWYAMVYVLYN</sequence>
<evidence type="ECO:0000313" key="4">
    <source>
        <dbReference type="Proteomes" id="UP001341840"/>
    </source>
</evidence>
<gene>
    <name evidence="3" type="ORF">PIB30_077430</name>
</gene>
<evidence type="ECO:0000259" key="2">
    <source>
        <dbReference type="Pfam" id="PF03108"/>
    </source>
</evidence>
<keyword evidence="4" id="KW-1185">Reference proteome</keyword>
<accession>A0ABU6SQY6</accession>
<dbReference type="InterPro" id="IPR004332">
    <property type="entry name" value="Transposase_MuDR"/>
</dbReference>
<dbReference type="EMBL" id="JASCZI010061456">
    <property type="protein sequence ID" value="MED6138750.1"/>
    <property type="molecule type" value="Genomic_DNA"/>
</dbReference>
<name>A0ABU6SQY6_9FABA</name>
<protein>
    <recommendedName>
        <fullName evidence="2">Transposase MuDR plant domain-containing protein</fullName>
    </recommendedName>
</protein>
<feature type="region of interest" description="Disordered" evidence="1">
    <location>
        <begin position="145"/>
        <end position="173"/>
    </location>
</feature>
<dbReference type="Proteomes" id="UP001341840">
    <property type="component" value="Unassembled WGS sequence"/>
</dbReference>
<organism evidence="3 4">
    <name type="scientific">Stylosanthes scabra</name>
    <dbReference type="NCBI Taxonomy" id="79078"/>
    <lineage>
        <taxon>Eukaryota</taxon>
        <taxon>Viridiplantae</taxon>
        <taxon>Streptophyta</taxon>
        <taxon>Embryophyta</taxon>
        <taxon>Tracheophyta</taxon>
        <taxon>Spermatophyta</taxon>
        <taxon>Magnoliopsida</taxon>
        <taxon>eudicotyledons</taxon>
        <taxon>Gunneridae</taxon>
        <taxon>Pentapetalae</taxon>
        <taxon>rosids</taxon>
        <taxon>fabids</taxon>
        <taxon>Fabales</taxon>
        <taxon>Fabaceae</taxon>
        <taxon>Papilionoideae</taxon>
        <taxon>50 kb inversion clade</taxon>
        <taxon>dalbergioids sensu lato</taxon>
        <taxon>Dalbergieae</taxon>
        <taxon>Pterocarpus clade</taxon>
        <taxon>Stylosanthes</taxon>
    </lineage>
</organism>
<feature type="domain" description="Transposase MuDR plant" evidence="2">
    <location>
        <begin position="218"/>
        <end position="277"/>
    </location>
</feature>
<proteinExistence type="predicted"/>
<comment type="caution">
    <text evidence="3">The sequence shown here is derived from an EMBL/GenBank/DDBJ whole genome shotgun (WGS) entry which is preliminary data.</text>
</comment>
<feature type="compositionally biased region" description="Acidic residues" evidence="1">
    <location>
        <begin position="147"/>
        <end position="156"/>
    </location>
</feature>